<protein>
    <recommendedName>
        <fullName evidence="3">ATP-grasp domain-containing protein</fullName>
    </recommendedName>
</protein>
<sequence length="312" mass="36442">MEVNTLFLTNREDISIEYLIEKYRNVSENYLRINSEDVELIEFDINPAGKTKCYIENSEYNLSTVKSVLFKRTPTRFNNISDNENKAYLNNEKKHFFEGLYLSIENAKWVNPMFATHIAERKIYQLKVANQLGLNIPKSVITNQLSRALSFLKENPISIIKPISNGLQVLKDRTYSIYTTEITHQAFIDLELAEIFSTPVFLQERIKNDSDIRVTIVGNNLFAAQIRKEGDDVDWRKPDIKKLYDQIILPLFLQEKLLELNRFFKMIYSAIDLILTPHGEYIFLEINPVGEWVWLEQELDFGISACLINELL</sequence>
<gene>
    <name evidence="1" type="ORF">GCM10022392_10500</name>
</gene>
<evidence type="ECO:0000313" key="2">
    <source>
        <dbReference type="Proteomes" id="UP001500841"/>
    </source>
</evidence>
<dbReference type="EMBL" id="BAABCV010000003">
    <property type="protein sequence ID" value="GAA4090723.1"/>
    <property type="molecule type" value="Genomic_DNA"/>
</dbReference>
<dbReference type="RefSeq" id="WP_345101498.1">
    <property type="nucleotide sequence ID" value="NZ_BAABCV010000003.1"/>
</dbReference>
<dbReference type="PANTHER" id="PTHR21621:SF0">
    <property type="entry name" value="BETA-CITRYLGLUTAMATE SYNTHASE B-RELATED"/>
    <property type="match status" value="1"/>
</dbReference>
<dbReference type="Gene3D" id="3.30.470.20">
    <property type="entry name" value="ATP-grasp fold, B domain"/>
    <property type="match status" value="1"/>
</dbReference>
<organism evidence="1 2">
    <name type="scientific">Mucilaginibacter panaciglaebae</name>
    <dbReference type="NCBI Taxonomy" id="502331"/>
    <lineage>
        <taxon>Bacteria</taxon>
        <taxon>Pseudomonadati</taxon>
        <taxon>Bacteroidota</taxon>
        <taxon>Sphingobacteriia</taxon>
        <taxon>Sphingobacteriales</taxon>
        <taxon>Sphingobacteriaceae</taxon>
        <taxon>Mucilaginibacter</taxon>
    </lineage>
</organism>
<keyword evidence="2" id="KW-1185">Reference proteome</keyword>
<dbReference type="Proteomes" id="UP001500841">
    <property type="component" value="Unassembled WGS sequence"/>
</dbReference>
<proteinExistence type="predicted"/>
<dbReference type="SUPFAM" id="SSF56059">
    <property type="entry name" value="Glutathione synthetase ATP-binding domain-like"/>
    <property type="match status" value="1"/>
</dbReference>
<evidence type="ECO:0008006" key="3">
    <source>
        <dbReference type="Google" id="ProtNLM"/>
    </source>
</evidence>
<comment type="caution">
    <text evidence="1">The sequence shown here is derived from an EMBL/GenBank/DDBJ whole genome shotgun (WGS) entry which is preliminary data.</text>
</comment>
<name>A0ABP7WK42_9SPHI</name>
<accession>A0ABP7WK42</accession>
<evidence type="ECO:0000313" key="1">
    <source>
        <dbReference type="EMBL" id="GAA4090723.1"/>
    </source>
</evidence>
<dbReference type="PANTHER" id="PTHR21621">
    <property type="entry name" value="RIBOSOMAL PROTEIN S6 MODIFICATION PROTEIN"/>
    <property type="match status" value="1"/>
</dbReference>
<reference evidence="2" key="1">
    <citation type="journal article" date="2019" name="Int. J. Syst. Evol. Microbiol.">
        <title>The Global Catalogue of Microorganisms (GCM) 10K type strain sequencing project: providing services to taxonomists for standard genome sequencing and annotation.</title>
        <authorList>
            <consortium name="The Broad Institute Genomics Platform"/>
            <consortium name="The Broad Institute Genome Sequencing Center for Infectious Disease"/>
            <person name="Wu L."/>
            <person name="Ma J."/>
        </authorList>
    </citation>
    <scope>NUCLEOTIDE SEQUENCE [LARGE SCALE GENOMIC DNA]</scope>
    <source>
        <strain evidence="2">JCM 17085</strain>
    </source>
</reference>